<dbReference type="RefSeq" id="WP_199869241.1">
    <property type="nucleotide sequence ID" value="NZ_JAAGPU010000004.1"/>
</dbReference>
<dbReference type="AlphaFoldDB" id="A0A6M0H271"/>
<name>A0A6M0H271_9CLOT</name>
<gene>
    <name evidence="2" type="ORF">G3M99_03810</name>
</gene>
<evidence type="ECO:0000256" key="1">
    <source>
        <dbReference type="SAM" id="Phobius"/>
    </source>
</evidence>
<comment type="caution">
    <text evidence="2">The sequence shown here is derived from an EMBL/GenBank/DDBJ whole genome shotgun (WGS) entry which is preliminary data.</text>
</comment>
<dbReference type="Proteomes" id="UP000481872">
    <property type="component" value="Unassembled WGS sequence"/>
</dbReference>
<keyword evidence="3" id="KW-1185">Reference proteome</keyword>
<dbReference type="EMBL" id="JAAGPU010000004">
    <property type="protein sequence ID" value="NEU03991.1"/>
    <property type="molecule type" value="Genomic_DNA"/>
</dbReference>
<sequence length="133" mass="14976">MEAFMQNGLVQALLIILVVLAIGILVGLLKKKNIILDDKFLNFGYTIIDMLDELGVADENTKKILRIIMDGVRYVEENFNNMSNPVKEETALNVVKENLENINGIEKLTEEDIKTLIRLSAILLGESEKKTVE</sequence>
<proteinExistence type="predicted"/>
<feature type="transmembrane region" description="Helical" evidence="1">
    <location>
        <begin position="12"/>
        <end position="29"/>
    </location>
</feature>
<evidence type="ECO:0000313" key="2">
    <source>
        <dbReference type="EMBL" id="NEU03991.1"/>
    </source>
</evidence>
<keyword evidence="1" id="KW-1133">Transmembrane helix</keyword>
<reference evidence="2 3" key="1">
    <citation type="submission" date="2020-02" db="EMBL/GenBank/DDBJ databases">
        <title>Genome assembly of a novel Clostridium senegalense strain.</title>
        <authorList>
            <person name="Gupta T.B."/>
            <person name="Jauregui R."/>
            <person name="Maclean P."/>
            <person name="Nawarathana A."/>
            <person name="Brightwell G."/>
        </authorList>
    </citation>
    <scope>NUCLEOTIDE SEQUENCE [LARGE SCALE GENOMIC DNA]</scope>
    <source>
        <strain evidence="2 3">AGRFS4</strain>
    </source>
</reference>
<evidence type="ECO:0000313" key="3">
    <source>
        <dbReference type="Proteomes" id="UP000481872"/>
    </source>
</evidence>
<protein>
    <submittedName>
        <fullName evidence="2">Uncharacterized protein</fullName>
    </submittedName>
</protein>
<organism evidence="2 3">
    <name type="scientific">Clostridium senegalense</name>
    <dbReference type="NCBI Taxonomy" id="1465809"/>
    <lineage>
        <taxon>Bacteria</taxon>
        <taxon>Bacillati</taxon>
        <taxon>Bacillota</taxon>
        <taxon>Clostridia</taxon>
        <taxon>Eubacteriales</taxon>
        <taxon>Clostridiaceae</taxon>
        <taxon>Clostridium</taxon>
    </lineage>
</organism>
<accession>A0A6M0H271</accession>
<keyword evidence="1" id="KW-0472">Membrane</keyword>
<keyword evidence="1" id="KW-0812">Transmembrane</keyword>